<dbReference type="PANTHER" id="PTHR43630:SF2">
    <property type="entry name" value="GLYCOSYLTRANSFERASE"/>
    <property type="match status" value="1"/>
</dbReference>
<dbReference type="AlphaFoldDB" id="A0A813K9B4"/>
<evidence type="ECO:0000313" key="2">
    <source>
        <dbReference type="EMBL" id="CAE8696034.1"/>
    </source>
</evidence>
<accession>A0A813K9B4</accession>
<comment type="caution">
    <text evidence="2">The sequence shown here is derived from an EMBL/GenBank/DDBJ whole genome shotgun (WGS) entry which is preliminary data.</text>
</comment>
<evidence type="ECO:0000259" key="1">
    <source>
        <dbReference type="Pfam" id="PF00535"/>
    </source>
</evidence>
<evidence type="ECO:0000313" key="3">
    <source>
        <dbReference type="Proteomes" id="UP000626109"/>
    </source>
</evidence>
<dbReference type="EMBL" id="CAJNNW010028422">
    <property type="protein sequence ID" value="CAE8696034.1"/>
    <property type="molecule type" value="Genomic_DNA"/>
</dbReference>
<protein>
    <recommendedName>
        <fullName evidence="1">Glycosyltransferase 2-like domain-containing protein</fullName>
    </recommendedName>
</protein>
<dbReference type="PANTHER" id="PTHR43630">
    <property type="entry name" value="POLY-BETA-1,6-N-ACETYL-D-GLUCOSAMINE SYNTHASE"/>
    <property type="match status" value="1"/>
</dbReference>
<dbReference type="SUPFAM" id="SSF53448">
    <property type="entry name" value="Nucleotide-diphospho-sugar transferases"/>
    <property type="match status" value="1"/>
</dbReference>
<organism evidence="2 3">
    <name type="scientific">Polarella glacialis</name>
    <name type="common">Dinoflagellate</name>
    <dbReference type="NCBI Taxonomy" id="89957"/>
    <lineage>
        <taxon>Eukaryota</taxon>
        <taxon>Sar</taxon>
        <taxon>Alveolata</taxon>
        <taxon>Dinophyceae</taxon>
        <taxon>Suessiales</taxon>
        <taxon>Suessiaceae</taxon>
        <taxon>Polarella</taxon>
    </lineage>
</organism>
<dbReference type="InterPro" id="IPR029044">
    <property type="entry name" value="Nucleotide-diphossugar_trans"/>
</dbReference>
<dbReference type="Gene3D" id="3.90.550.10">
    <property type="entry name" value="Spore Coat Polysaccharide Biosynthesis Protein SpsA, Chain A"/>
    <property type="match status" value="1"/>
</dbReference>
<proteinExistence type="predicted"/>
<dbReference type="Proteomes" id="UP000626109">
    <property type="component" value="Unassembled WGS sequence"/>
</dbReference>
<name>A0A813K9B4_POLGL</name>
<dbReference type="InterPro" id="IPR001173">
    <property type="entry name" value="Glyco_trans_2-like"/>
</dbReference>
<sequence length="632" mass="69558">MSHAATNERPICGPSSIGRRLRLESIGVQRLRHDLDIAAAALAASEGWGGLDSQQRGISGAVEASRCSGLLRSRLMPGPVLDVGGPSMFTAWLLREARIVISLTRGRGGETSSPLAGAPGLVEMEGISLQEMLEALHELSIVPGLVFLTPTLFLGGGGNATAEDLRRADLASIRMARDLFPELSVAGAMLSDEGREVPHWALPSLIAPLTGSVNNMILELPCWAAAGCPLSRQRPLLSLVMIVKDESRRIRETVESVASVADRVVILDTGSTDGTQQILRETCARAGLSLELFEERFADFSTTRNRVLELARNRTEFVLMLSGDETVVGGAELRRFVEQHSGFCGGSEDLFNVRVLMGPSAWYWSERLFRSDNHAELSWPSGNNSWRYVGMTHEAYINPSRTMDGDLFIQYVGDTDPSVAQGMPEAVAGSFHISHDAERSPKQQQRRLRQDVRLLEGYLDKSTSQDDAWQYTRAVFYLAQSHRSLGNGEVAGDLWARYLGSELSTMRQFSYLRYGAYLALGQLCAEKDGALVSSSGTRAPLPADCRQHFEEAHKLCPRVEPLVYLALSLPPGDPDRLEALQRAERVAPLQASTGHCALYAEPALYSQLEQLLREERKPRKQKKIIKKQQNSY</sequence>
<dbReference type="Pfam" id="PF00535">
    <property type="entry name" value="Glycos_transf_2"/>
    <property type="match status" value="1"/>
</dbReference>
<reference evidence="2" key="1">
    <citation type="submission" date="2021-02" db="EMBL/GenBank/DDBJ databases">
        <authorList>
            <person name="Dougan E. K."/>
            <person name="Rhodes N."/>
            <person name="Thang M."/>
            <person name="Chan C."/>
        </authorList>
    </citation>
    <scope>NUCLEOTIDE SEQUENCE</scope>
</reference>
<gene>
    <name evidence="2" type="ORF">PGLA2088_LOCUS29645</name>
</gene>
<feature type="domain" description="Glycosyltransferase 2-like" evidence="1">
    <location>
        <begin position="238"/>
        <end position="339"/>
    </location>
</feature>